<keyword evidence="7" id="KW-1185">Reference proteome</keyword>
<dbReference type="GO" id="GO:0060320">
    <property type="term" value="P:rejection of self pollen"/>
    <property type="evidence" value="ECO:0007669"/>
    <property type="project" value="UniProtKB-KW"/>
</dbReference>
<name>A0A6J1DPJ1_MOMCH</name>
<dbReference type="AlphaFoldDB" id="A0A6J1DPJ1"/>
<evidence type="ECO:0000313" key="7">
    <source>
        <dbReference type="Proteomes" id="UP000504603"/>
    </source>
</evidence>
<feature type="signal peptide" evidence="6">
    <location>
        <begin position="1"/>
        <end position="19"/>
    </location>
</feature>
<organism evidence="7 8">
    <name type="scientific">Momordica charantia</name>
    <name type="common">Bitter gourd</name>
    <name type="synonym">Balsam pear</name>
    <dbReference type="NCBI Taxonomy" id="3673"/>
    <lineage>
        <taxon>Eukaryota</taxon>
        <taxon>Viridiplantae</taxon>
        <taxon>Streptophyta</taxon>
        <taxon>Embryophyta</taxon>
        <taxon>Tracheophyta</taxon>
        <taxon>Spermatophyta</taxon>
        <taxon>Magnoliopsida</taxon>
        <taxon>eudicotyledons</taxon>
        <taxon>Gunneridae</taxon>
        <taxon>Pentapetalae</taxon>
        <taxon>rosids</taxon>
        <taxon>fabids</taxon>
        <taxon>Cucurbitales</taxon>
        <taxon>Cucurbitaceae</taxon>
        <taxon>Momordiceae</taxon>
        <taxon>Momordica</taxon>
    </lineage>
</organism>
<evidence type="ECO:0000256" key="5">
    <source>
        <dbReference type="ARBA" id="ARBA00022729"/>
    </source>
</evidence>
<dbReference type="PANTHER" id="PTHR31232:SF156">
    <property type="entry name" value="PLANT SELF-INCOMPATIBILITY PROTEIN S1 FAMILY-RELATED"/>
    <property type="match status" value="1"/>
</dbReference>
<keyword evidence="3 6" id="KW-0713">Self-incompatibility</keyword>
<proteinExistence type="inferred from homology"/>
<dbReference type="Pfam" id="PF05938">
    <property type="entry name" value="Self-incomp_S1"/>
    <property type="match status" value="1"/>
</dbReference>
<sequence>MVLLVFWVVLVVVRPGVVALHLPMPLDKWNIHVVNGLSNNATLFVHCKSKDDDLGYHHLIGRGDELQWTFRINFWKTTLYWCFMHKPNADVSFDSFWVEKTHIWLTYRCKDGICIWTAKDDGIYLRNIPNNDDELVHKWNTKL</sequence>
<protein>
    <recommendedName>
        <fullName evidence="6">S-protein homolog</fullName>
    </recommendedName>
</protein>
<dbReference type="GeneID" id="111022329"/>
<dbReference type="Proteomes" id="UP000504603">
    <property type="component" value="Unplaced"/>
</dbReference>
<dbReference type="RefSeq" id="XP_022155194.1">
    <property type="nucleotide sequence ID" value="XM_022299502.1"/>
</dbReference>
<gene>
    <name evidence="8" type="primary">LOC111022329</name>
</gene>
<comment type="subcellular location">
    <subcellularLocation>
        <location evidence="1 6">Secreted</location>
    </subcellularLocation>
</comment>
<dbReference type="GO" id="GO:0005576">
    <property type="term" value="C:extracellular region"/>
    <property type="evidence" value="ECO:0007669"/>
    <property type="project" value="UniProtKB-SubCell"/>
</dbReference>
<feature type="chain" id="PRO_5027140272" description="S-protein homolog" evidence="6">
    <location>
        <begin position="20"/>
        <end position="143"/>
    </location>
</feature>
<accession>A0A6J1DPJ1</accession>
<evidence type="ECO:0000256" key="1">
    <source>
        <dbReference type="ARBA" id="ARBA00004613"/>
    </source>
</evidence>
<keyword evidence="5 6" id="KW-0732">Signal</keyword>
<evidence type="ECO:0000313" key="8">
    <source>
        <dbReference type="RefSeq" id="XP_022155194.1"/>
    </source>
</evidence>
<dbReference type="PANTHER" id="PTHR31232">
    <property type="match status" value="1"/>
</dbReference>
<comment type="similarity">
    <text evidence="2 6">Belongs to the plant self-incompatibility (S1) protein family.</text>
</comment>
<evidence type="ECO:0000256" key="6">
    <source>
        <dbReference type="RuleBase" id="RU367044"/>
    </source>
</evidence>
<evidence type="ECO:0000256" key="3">
    <source>
        <dbReference type="ARBA" id="ARBA00022471"/>
    </source>
</evidence>
<reference evidence="8" key="1">
    <citation type="submission" date="2025-08" db="UniProtKB">
        <authorList>
            <consortium name="RefSeq"/>
        </authorList>
    </citation>
    <scope>IDENTIFICATION</scope>
    <source>
        <strain evidence="8">OHB3-1</strain>
    </source>
</reference>
<dbReference type="OrthoDB" id="1727555at2759"/>
<keyword evidence="4 6" id="KW-0964">Secreted</keyword>
<evidence type="ECO:0000256" key="4">
    <source>
        <dbReference type="ARBA" id="ARBA00022525"/>
    </source>
</evidence>
<dbReference type="KEGG" id="mcha:111022329"/>
<evidence type="ECO:0000256" key="2">
    <source>
        <dbReference type="ARBA" id="ARBA00005581"/>
    </source>
</evidence>
<dbReference type="InterPro" id="IPR010264">
    <property type="entry name" value="Self-incomp_S1"/>
</dbReference>